<protein>
    <recommendedName>
        <fullName evidence="4">Transmembrane protein</fullName>
    </recommendedName>
</protein>
<evidence type="ECO:0000313" key="2">
    <source>
        <dbReference type="EMBL" id="GAB1223740.1"/>
    </source>
</evidence>
<evidence type="ECO:0000256" key="1">
    <source>
        <dbReference type="SAM" id="Phobius"/>
    </source>
</evidence>
<gene>
    <name evidence="2" type="ORF">ENUP19_0160G0029</name>
</gene>
<comment type="caution">
    <text evidence="2">The sequence shown here is derived from an EMBL/GenBank/DDBJ whole genome shotgun (WGS) entry which is preliminary data.</text>
</comment>
<evidence type="ECO:0000313" key="3">
    <source>
        <dbReference type="Proteomes" id="UP001628156"/>
    </source>
</evidence>
<dbReference type="EMBL" id="BAAFRS010000160">
    <property type="protein sequence ID" value="GAB1223740.1"/>
    <property type="molecule type" value="Genomic_DNA"/>
</dbReference>
<feature type="transmembrane region" description="Helical" evidence="1">
    <location>
        <begin position="6"/>
        <end position="31"/>
    </location>
</feature>
<dbReference type="Proteomes" id="UP001628156">
    <property type="component" value="Unassembled WGS sequence"/>
</dbReference>
<keyword evidence="1" id="KW-0472">Membrane</keyword>
<keyword evidence="1" id="KW-0812">Transmembrane</keyword>
<reference evidence="2 3" key="1">
    <citation type="journal article" date="2019" name="PLoS Negl. Trop. Dis.">
        <title>Whole genome sequencing of Entamoeba nuttalli reveals mammalian host-related molecular signatures and a novel octapeptide-repeat surface protein.</title>
        <authorList>
            <person name="Tanaka M."/>
            <person name="Makiuchi T."/>
            <person name="Komiyama T."/>
            <person name="Shiina T."/>
            <person name="Osaki K."/>
            <person name="Tachibana H."/>
        </authorList>
    </citation>
    <scope>NUCLEOTIDE SEQUENCE [LARGE SCALE GENOMIC DNA]</scope>
    <source>
        <strain evidence="2 3">P19-061405</strain>
    </source>
</reference>
<keyword evidence="3" id="KW-1185">Reference proteome</keyword>
<proteinExistence type="predicted"/>
<dbReference type="PANTHER" id="PTHR34078">
    <property type="entry name" value="EXPRESSED PROTEIN"/>
    <property type="match status" value="1"/>
</dbReference>
<accession>A0ABQ0DLK9</accession>
<feature type="transmembrane region" description="Helical" evidence="1">
    <location>
        <begin position="43"/>
        <end position="76"/>
    </location>
</feature>
<organism evidence="2 3">
    <name type="scientific">Entamoeba nuttalli</name>
    <dbReference type="NCBI Taxonomy" id="412467"/>
    <lineage>
        <taxon>Eukaryota</taxon>
        <taxon>Amoebozoa</taxon>
        <taxon>Evosea</taxon>
        <taxon>Archamoebae</taxon>
        <taxon>Mastigamoebida</taxon>
        <taxon>Entamoebidae</taxon>
        <taxon>Entamoeba</taxon>
    </lineage>
</organism>
<keyword evidence="1" id="KW-1133">Transmembrane helix</keyword>
<name>A0ABQ0DLK9_9EUKA</name>
<evidence type="ECO:0008006" key="4">
    <source>
        <dbReference type="Google" id="ProtNLM"/>
    </source>
</evidence>
<sequence length="85" mass="9346">MEGDGTVALILFILGFFFPILWCICFCVYSSSDDDTARTLSKVGLVLFILTTLLSVVFFVIAVIIVIIVYVCIIVAAVNESDFNN</sequence>
<dbReference type="PANTHER" id="PTHR34078:SF3">
    <property type="entry name" value="TRANSMEMBRANE PROTEIN"/>
    <property type="match status" value="1"/>
</dbReference>